<evidence type="ECO:0000313" key="3">
    <source>
        <dbReference type="Proteomes" id="UP000245890"/>
    </source>
</evidence>
<dbReference type="InterPro" id="IPR003607">
    <property type="entry name" value="HD/PDEase_dom"/>
</dbReference>
<evidence type="ECO:0000313" key="2">
    <source>
        <dbReference type="EMBL" id="PVX30516.1"/>
    </source>
</evidence>
<dbReference type="GO" id="GO:0016787">
    <property type="term" value="F:hydrolase activity"/>
    <property type="evidence" value="ECO:0007669"/>
    <property type="project" value="UniProtKB-KW"/>
</dbReference>
<dbReference type="Proteomes" id="UP000245890">
    <property type="component" value="Unassembled WGS sequence"/>
</dbReference>
<dbReference type="OrthoDB" id="823268at2"/>
<dbReference type="PANTHER" id="PTHR40202">
    <property type="match status" value="1"/>
</dbReference>
<dbReference type="Pfam" id="PF01966">
    <property type="entry name" value="HD"/>
    <property type="match status" value="1"/>
</dbReference>
<dbReference type="CDD" id="cd00077">
    <property type="entry name" value="HDc"/>
    <property type="match status" value="1"/>
</dbReference>
<accession>A0A2U0SGM1</accession>
<gene>
    <name evidence="2" type="ORF">DD559_15150</name>
</gene>
<dbReference type="InterPro" id="IPR052567">
    <property type="entry name" value="OP_Dioxygenase"/>
</dbReference>
<dbReference type="SUPFAM" id="SSF109604">
    <property type="entry name" value="HD-domain/PDEase-like"/>
    <property type="match status" value="1"/>
</dbReference>
<evidence type="ECO:0000259" key="1">
    <source>
        <dbReference type="Pfam" id="PF01966"/>
    </source>
</evidence>
<organism evidence="2 3">
    <name type="scientific">Sphingomonas pokkalii</name>
    <dbReference type="NCBI Taxonomy" id="2175090"/>
    <lineage>
        <taxon>Bacteria</taxon>
        <taxon>Pseudomonadati</taxon>
        <taxon>Pseudomonadota</taxon>
        <taxon>Alphaproteobacteria</taxon>
        <taxon>Sphingomonadales</taxon>
        <taxon>Sphingomonadaceae</taxon>
        <taxon>Sphingomonas</taxon>
    </lineage>
</organism>
<dbReference type="RefSeq" id="WP_116469927.1">
    <property type="nucleotide sequence ID" value="NZ_QENQ01000001.1"/>
</dbReference>
<name>A0A2U0SGM1_9SPHN</name>
<reference evidence="2 3" key="1">
    <citation type="submission" date="2018-05" db="EMBL/GenBank/DDBJ databases">
        <title>Description of Sphingomonas pokkalii sp nov, isolated from the rhizosphere of saline tolerant pokkali rice and its draft genome analysis.</title>
        <authorList>
            <person name="Menon R."/>
            <person name="Kumari S."/>
            <person name="Rameshkumar N."/>
        </authorList>
    </citation>
    <scope>NUCLEOTIDE SEQUENCE [LARGE SCALE GENOMIC DNA]</scope>
    <source>
        <strain evidence="2 3">L3B27</strain>
    </source>
</reference>
<sequence>MSPSNSVLEQIFDAFARHGDAHYGENVSQLDHALQCAQLAKDHGCADTLVAAALLHDIGRMLDPQGNAIELMGRDARHEDTGALALSRAFSPAVTEPVRLHVAAKRYLCAVDAAYTAGLSAASLLSLDVQGGAMLPEEVAAFERERFFEDAVQLRRFDDWGKRIGCPVADLQSYRPLLERLVAPRVADRSGIVAGHARG</sequence>
<proteinExistence type="predicted"/>
<dbReference type="Gene3D" id="1.10.3210.10">
    <property type="entry name" value="Hypothetical protein af1432"/>
    <property type="match status" value="1"/>
</dbReference>
<dbReference type="EMBL" id="QENQ01000001">
    <property type="protein sequence ID" value="PVX30516.1"/>
    <property type="molecule type" value="Genomic_DNA"/>
</dbReference>
<protein>
    <submittedName>
        <fullName evidence="2">Phosphohydrolase</fullName>
    </submittedName>
</protein>
<feature type="domain" description="HD" evidence="1">
    <location>
        <begin position="31"/>
        <end position="93"/>
    </location>
</feature>
<dbReference type="InterPro" id="IPR006674">
    <property type="entry name" value="HD_domain"/>
</dbReference>
<comment type="caution">
    <text evidence="2">The sequence shown here is derived from an EMBL/GenBank/DDBJ whole genome shotgun (WGS) entry which is preliminary data.</text>
</comment>
<dbReference type="PANTHER" id="PTHR40202:SF1">
    <property type="entry name" value="HD DOMAIN-CONTAINING PROTEIN"/>
    <property type="match status" value="1"/>
</dbReference>
<keyword evidence="2" id="KW-0378">Hydrolase</keyword>
<dbReference type="AlphaFoldDB" id="A0A2U0SGM1"/>
<keyword evidence="3" id="KW-1185">Reference proteome</keyword>